<proteinExistence type="predicted"/>
<dbReference type="Proteomes" id="UP000419144">
    <property type="component" value="Unassembled WGS sequence"/>
</dbReference>
<comment type="caution">
    <text evidence="2">The sequence shown here is derived from an EMBL/GenBank/DDBJ whole genome shotgun (WGS) entry which is preliminary data.</text>
</comment>
<dbReference type="VEuPathDB" id="TriTrypDB:LtaPh_1010600"/>
<feature type="compositionally biased region" description="Basic residues" evidence="1">
    <location>
        <begin position="70"/>
        <end position="93"/>
    </location>
</feature>
<evidence type="ECO:0000313" key="3">
    <source>
        <dbReference type="Proteomes" id="UP000419144"/>
    </source>
</evidence>
<dbReference type="EMBL" id="BLBS01000012">
    <property type="protein sequence ID" value="GET86533.1"/>
    <property type="molecule type" value="Genomic_DNA"/>
</dbReference>
<gene>
    <name evidence="2" type="ORF">LtaPh_1010600</name>
</gene>
<feature type="region of interest" description="Disordered" evidence="1">
    <location>
        <begin position="70"/>
        <end position="101"/>
    </location>
</feature>
<keyword evidence="3" id="KW-1185">Reference proteome</keyword>
<organism evidence="2 3">
    <name type="scientific">Leishmania tarentolae</name>
    <name type="common">Sauroleishmania tarentolae</name>
    <dbReference type="NCBI Taxonomy" id="5689"/>
    <lineage>
        <taxon>Eukaryota</taxon>
        <taxon>Discoba</taxon>
        <taxon>Euglenozoa</taxon>
        <taxon>Kinetoplastea</taxon>
        <taxon>Metakinetoplastina</taxon>
        <taxon>Trypanosomatida</taxon>
        <taxon>Trypanosomatidae</taxon>
        <taxon>Leishmaniinae</taxon>
        <taxon>Leishmania</taxon>
        <taxon>lizard Leishmania</taxon>
    </lineage>
</organism>
<accession>A0A640KAD7</accession>
<protein>
    <submittedName>
        <fullName evidence="2">Uncharacterized protein</fullName>
    </submittedName>
</protein>
<sequence>MLHLVGTPLVCGRSDTPHSCLCSRCARGAVAAVVRMVDGVIHVLGVSAQLSDTIVIELLSQIWVVGGRQRRKRGGTRSSSQRRRWRGRRRPRQQRRESGSAVASTRRPAVWFLVLEGRKLLHIYLLSVHTVVAITHLVEIHERLMGNERRWAERVVVRLHCLVEGFGRECRVRLRFGSSHKAQHRRSSILDQVVHAACFAATRRRGWRLCCLLVGCCRHVHREETRS</sequence>
<evidence type="ECO:0000313" key="2">
    <source>
        <dbReference type="EMBL" id="GET86533.1"/>
    </source>
</evidence>
<evidence type="ECO:0000256" key="1">
    <source>
        <dbReference type="SAM" id="MobiDB-lite"/>
    </source>
</evidence>
<dbReference type="AlphaFoldDB" id="A0A640KAD7"/>
<reference evidence="2" key="1">
    <citation type="submission" date="2019-11" db="EMBL/GenBank/DDBJ databases">
        <title>Leishmania tarentolae CDS.</title>
        <authorList>
            <person name="Goto Y."/>
            <person name="Yamagishi J."/>
        </authorList>
    </citation>
    <scope>NUCLEOTIDE SEQUENCE [LARGE SCALE GENOMIC DNA]</scope>
    <source>
        <strain evidence="2">Parrot Tar II</strain>
    </source>
</reference>
<name>A0A640KAD7_LEITA</name>